<dbReference type="AlphaFoldDB" id="A0A0G0RBE8"/>
<evidence type="ECO:0000313" key="2">
    <source>
        <dbReference type="EMBL" id="KKR11042.1"/>
    </source>
</evidence>
<dbReference type="InterPro" id="IPR039564">
    <property type="entry name" value="Peptidase_C39-like"/>
</dbReference>
<evidence type="ECO:0000259" key="1">
    <source>
        <dbReference type="Pfam" id="PF13529"/>
    </source>
</evidence>
<accession>A0A0G0RBE8</accession>
<feature type="non-terminal residue" evidence="2">
    <location>
        <position position="1"/>
    </location>
</feature>
<organism evidence="2 3">
    <name type="scientific">Candidatus Woesebacteria bacterium GW2011_GWA1_39_21</name>
    <dbReference type="NCBI Taxonomy" id="1618550"/>
    <lineage>
        <taxon>Bacteria</taxon>
        <taxon>Candidatus Woeseibacteriota</taxon>
    </lineage>
</organism>
<reference evidence="2 3" key="1">
    <citation type="journal article" date="2015" name="Nature">
        <title>rRNA introns, odd ribosomes, and small enigmatic genomes across a large radiation of phyla.</title>
        <authorList>
            <person name="Brown C.T."/>
            <person name="Hug L.A."/>
            <person name="Thomas B.C."/>
            <person name="Sharon I."/>
            <person name="Castelle C.J."/>
            <person name="Singh A."/>
            <person name="Wilkins M.J."/>
            <person name="Williams K.H."/>
            <person name="Banfield J.F."/>
        </authorList>
    </citation>
    <scope>NUCLEOTIDE SEQUENCE [LARGE SCALE GENOMIC DNA]</scope>
</reference>
<dbReference type="PANTHER" id="PTHR40524:SF1">
    <property type="entry name" value="PEPTIDASE C39-LIKE DOMAIN-CONTAINING PROTEIN"/>
    <property type="match status" value="1"/>
</dbReference>
<dbReference type="Proteomes" id="UP000034246">
    <property type="component" value="Unassembled WGS sequence"/>
</dbReference>
<protein>
    <recommendedName>
        <fullName evidence="1">Peptidase C39-like domain-containing protein</fullName>
    </recommendedName>
</protein>
<dbReference type="PATRIC" id="fig|1618550.3.peg.800"/>
<dbReference type="EMBL" id="LBWP01000012">
    <property type="protein sequence ID" value="KKR11042.1"/>
    <property type="molecule type" value="Genomic_DNA"/>
</dbReference>
<comment type="caution">
    <text evidence="2">The sequence shown here is derived from an EMBL/GenBank/DDBJ whole genome shotgun (WGS) entry which is preliminary data.</text>
</comment>
<dbReference type="STRING" id="1618550.UT39_C0012G0064"/>
<sequence length="494" mass="54735">TGVVCGGELSTWTNCNCYSYTPPPTPTPTPIPTATLTPTINPTPTISTTPTPTPIILNVPMFKQTDLNWSGHEYDSGNSQSLWCGQTIGDCGCALSSVSMILKYFGIDKDLDGNPTNPSTVNNYFKKNTKCNTEGCVSLGYRFGNLWWASVGNYSADSYSKYGTQKIIFQGYDNYYDYNQVSDEIYNNRPVSLKVPGTQHWVVAKGIDDNSFLINDPAYPRLALNDPAYQNNALAMRRFHKTSSDFSSFEVTAKLPSQILVTDSSGRRTGFDKATGNTLKEIPNSTYFFEDAYSNPGLDDPLPPNGTGINSAFITTPPDEIYKVEIVLPVGEEYSFAVYGTDVDASTLFELYEGSNKSNENNMYTFRYRPTPGGNILTQKIDINVKRHTDHNKIVSKSNGLIEIAILSSKIFDAPNDIIKDTLTFGKTGDEKSFDKCIDNHQDVNKDGYGDLVCFFRINKTDISIIDGENQIGILKDFSNKNIYLEGADFVEVK</sequence>
<feature type="domain" description="Peptidase C39-like" evidence="1">
    <location>
        <begin position="57"/>
        <end position="218"/>
    </location>
</feature>
<name>A0A0G0RBE8_9BACT</name>
<dbReference type="Pfam" id="PF13529">
    <property type="entry name" value="Peptidase_C39_2"/>
    <property type="match status" value="1"/>
</dbReference>
<dbReference type="Gene3D" id="3.90.70.10">
    <property type="entry name" value="Cysteine proteinases"/>
    <property type="match status" value="1"/>
</dbReference>
<gene>
    <name evidence="2" type="ORF">UT39_C0012G0064</name>
</gene>
<proteinExistence type="predicted"/>
<evidence type="ECO:0000313" key="3">
    <source>
        <dbReference type="Proteomes" id="UP000034246"/>
    </source>
</evidence>
<dbReference type="PANTHER" id="PTHR40524">
    <property type="entry name" value="PEPTIDASE_C39_2 DOMAIN-CONTAINING PROTEIN"/>
    <property type="match status" value="1"/>
</dbReference>